<feature type="domain" description="DUF1330" evidence="1">
    <location>
        <begin position="6"/>
        <end position="97"/>
    </location>
</feature>
<reference evidence="2" key="1">
    <citation type="journal article" date="2021" name="PeerJ">
        <title>Extensive microbial diversity within the chicken gut microbiome revealed by metagenomics and culture.</title>
        <authorList>
            <person name="Gilroy R."/>
            <person name="Ravi A."/>
            <person name="Getino M."/>
            <person name="Pursley I."/>
            <person name="Horton D.L."/>
            <person name="Alikhan N.F."/>
            <person name="Baker D."/>
            <person name="Gharbi K."/>
            <person name="Hall N."/>
            <person name="Watson M."/>
            <person name="Adriaenssens E.M."/>
            <person name="Foster-Nyarko E."/>
            <person name="Jarju S."/>
            <person name="Secka A."/>
            <person name="Antonio M."/>
            <person name="Oren A."/>
            <person name="Chaudhuri R.R."/>
            <person name="La Ragione R."/>
            <person name="Hildebrand F."/>
            <person name="Pallen M.J."/>
        </authorList>
    </citation>
    <scope>NUCLEOTIDE SEQUENCE</scope>
    <source>
        <strain evidence="2">ChiGjej1B1-98</strain>
    </source>
</reference>
<evidence type="ECO:0000259" key="1">
    <source>
        <dbReference type="Pfam" id="PF07045"/>
    </source>
</evidence>
<evidence type="ECO:0000313" key="2">
    <source>
        <dbReference type="EMBL" id="HIY67188.1"/>
    </source>
</evidence>
<dbReference type="EMBL" id="DXDC01000393">
    <property type="protein sequence ID" value="HIY67188.1"/>
    <property type="molecule type" value="Genomic_DNA"/>
</dbReference>
<accession>A0A9D2CAV5</accession>
<comment type="caution">
    <text evidence="2">The sequence shown here is derived from an EMBL/GenBank/DDBJ whole genome shotgun (WGS) entry which is preliminary data.</text>
</comment>
<dbReference type="Pfam" id="PF07045">
    <property type="entry name" value="DUF1330"/>
    <property type="match status" value="1"/>
</dbReference>
<dbReference type="PANTHER" id="PTHR41521:SF4">
    <property type="entry name" value="BLR0684 PROTEIN"/>
    <property type="match status" value="1"/>
</dbReference>
<reference evidence="2" key="2">
    <citation type="submission" date="2021-04" db="EMBL/GenBank/DDBJ databases">
        <authorList>
            <person name="Gilroy R."/>
        </authorList>
    </citation>
    <scope>NUCLEOTIDE SEQUENCE</scope>
    <source>
        <strain evidence="2">ChiGjej1B1-98</strain>
    </source>
</reference>
<evidence type="ECO:0000313" key="3">
    <source>
        <dbReference type="Proteomes" id="UP000824005"/>
    </source>
</evidence>
<dbReference type="InterPro" id="IPR011008">
    <property type="entry name" value="Dimeric_a/b-barrel"/>
</dbReference>
<dbReference type="AlphaFoldDB" id="A0A9D2CAV5"/>
<dbReference type="Proteomes" id="UP000824005">
    <property type="component" value="Unassembled WGS sequence"/>
</dbReference>
<sequence>MTGRRGFAVGHLRGVQLGAEIREYMERIESTFEPFGGQWLVHGTQPEVVEGAWSWDVVIIAFPSIEAARRWYFSDAYQRILELRSEHAESHVVLLESVRDDYRAAETIAKLFDG</sequence>
<gene>
    <name evidence="2" type="ORF">H9830_13035</name>
</gene>
<protein>
    <submittedName>
        <fullName evidence="2">DUF1330 domain-containing protein</fullName>
    </submittedName>
</protein>
<dbReference type="Gene3D" id="3.30.70.100">
    <property type="match status" value="1"/>
</dbReference>
<dbReference type="PANTHER" id="PTHR41521">
    <property type="match status" value="1"/>
</dbReference>
<organism evidence="2 3">
    <name type="scientific">Candidatus Agrococcus pullicola</name>
    <dbReference type="NCBI Taxonomy" id="2838429"/>
    <lineage>
        <taxon>Bacteria</taxon>
        <taxon>Bacillati</taxon>
        <taxon>Actinomycetota</taxon>
        <taxon>Actinomycetes</taxon>
        <taxon>Micrococcales</taxon>
        <taxon>Microbacteriaceae</taxon>
        <taxon>Agrococcus</taxon>
    </lineage>
</organism>
<dbReference type="InterPro" id="IPR010753">
    <property type="entry name" value="DUF1330"/>
</dbReference>
<dbReference type="SUPFAM" id="SSF54909">
    <property type="entry name" value="Dimeric alpha+beta barrel"/>
    <property type="match status" value="1"/>
</dbReference>
<name>A0A9D2CAV5_9MICO</name>
<proteinExistence type="predicted"/>